<dbReference type="Pfam" id="PF10344">
    <property type="entry name" value="Hobbit"/>
    <property type="match status" value="1"/>
</dbReference>
<dbReference type="SMART" id="SM01216">
    <property type="entry name" value="Fmp27_WPPW"/>
    <property type="match status" value="1"/>
</dbReference>
<keyword evidence="2" id="KW-0472">Membrane</keyword>
<sequence length="2892" mass="326188">MSASPIIANFATFVVGTFVFFLICAFVSFAVLRVVTGISIQRPGYLSFKRISFEPKAGLKLEVRKLGLLLHRPTFAQPTWVTIVVQDSHVTVDLRLKGGGAAEEGGGDAKGDKNAAGKGGQGAPALAEEADENMAGERKNKLMLRLKEKLQKAHKWLQWISLVDVAITNTTVTIADVGSIQVGSLTLMVDTKRGAANRNPMFDHCTDLNEGARPIEWILGTKSVLLLTTREEPVELLDHASVNVYGVVAKGLDGLRDLAVAFKLGRVTLPVDDLLTFSSKLKVVKADLKKKKEVITTNDSKAPLGALTEEVFLPGSRTQRVTEAVMDNRELLHSLLEGVKGIQFAIGHLVVSKEIPNIQPAGRPLQVSLGLKELWMDVHQLDRKSAAHRMYFSPSDIAHQALLAAISVTISLNDGVRQDKIAYIPMVTMTSRTTLFSKTIQIMESLESDRNANILSANVVVTSPAIDLQPRHLPLLVAFSQSRPKRAPSSGGGGRAHIISRLLPKASVKLSIQEPVMRITLPPTEPESQDMDMLVSSLSSISVDLEASHEAEGQARYSLDAALRVTSHNFYYRAACGMRHDLMQTETFDLKAEVNASPEVQVVVYAYISSFALTLARPEIVEGIKQMVSQFHSDYKPDKIRRPQSSESRNFLRQIPLWLEHFKLECNDFSIEVAGIDTQISEFTRGAALQMDSWTIDYKCKKGGEQSYRTAQRRRTTSRTLSKSEELKKPLSSKSVSGKNPTDGRKLSLHIRGLEGFMVDGLESWEEQPFLQIPHFDLGFSTMNDAEGPVLHISSFSKSLYINYSLYRHYCIFVAAKIIKEAFCGVGKKSGKNSESQRRSPDDSSFQRRDFGDMDMLDSPVGDSNAEFVSVDIKLQYVQVKASMPDDPPMMLEINQLDTGRHRWGFPFLKAKHFRLYAESPRVENAWARIISLRNFRLDLREIRKKSERTIIEEKSIDLSADAVRLAIPHQLILYKITDNIVNTMKASQQMHHRFKTGTKEYILEKGPEAAKIIPKISLKTKALLLELEDDPFETKLGLIYRVGLSEQKKRLAREAAFEAKVKKMEQHQHTKSPETNRLPVDSSKQRGRSRTWRHDTFRPANLRSHTQTARSKSSQPAVKNMRYDPESAAGPSESASVSIQEAWERLQELNSVAWIKRIRLARDQQQTRMSEAREMLWGHDDMPTDSAEGETILGLPMRPALMSAFFNDVSITVDKPSFPLSQLPKFLHRVGKGLPEDTQFALLVPLSLKLTFNEGKLLLRDYPLPFVHIPHPRVGQRSPSWILQADFVVAEEYRGNESMRHAQVNIIPPSKAEYGGFAIDVRRTVSPVKSYSDIKVSINTSYSTRICWCTAYQPAIQDMMVVFETFSKPHVDPSERTGFWDKIRLILHSQLTLAWEGDGDVHLALKGSRDPYMLTGDGAGFVMCWRGNVRWHLGRDEDPRKLLKVDSAEYILAIPDYTNHVFEDIDMGGIPENRSINSTNSSENAVQFQKVIMKLSGPVRWLVGLMFEQEITQEDDWKQRKRSSEFIPHYKVTLKSLEYAKAPPGEVYDAFRGFRSHHIHMSLAIVSPIDRDPTNMGSPTSYNTIHLTPKFFTHFFSWWSLFSGVMSLPVRQGALWPGPEKSTKKFGRHLATIKYKLCLSPLFISHIYKYYDKDDAGNDIIAATGLKAKLDALLLDIHMRREESLVIPGSTTMKINQAELDFHSADIRAVHAVTPGDTLQELMNQTADVLDDMAETIRYTGDMSQFTIADGDYTWVDMDDFVELDWALNRNKTPKTQIMPLAYAPRFTYFRQTDHSVPESDMASPMSPFGNEATHDCIMSLNNDPREIQCALVQARLERVNEQMSLNKEAIEHLAKHIRMYPEDLDLKESSEKLIQQSSVLFNMRAFLETMLRRISSRLDEAEKRNGAELDPEDSNADSEMLGVDASTFADYVSDFDNRFIVHNMQAKWSNTLRNIIFKYIHQVGQRQGFTYYMSRRAIKFILDMIEEQKNSDQSSSSGRTEFTARGPCNTEELNDMATLESRIQQLLDDEVKVVVADERPSVAPALDQVATMLARDNLGGDVAEDYVPQNSFHVRLIAPQIQLQSDKNPGAAVLVVAQGMQLKIVSIMDRDRLGDEVSGLVQRRFALNLENTQFFVSHHKDFATESMSLHSENRYGAPNGSSWPPWVPLESMFDFRQTPVGFSRAVERTSATLRYDKHNTLRLKYSDQVSGIEAGKAGTKHGPLEAERRIDHVWVDFPRVEASCDSNQYFAIYIIIMDLLLYSEPAQKVRSEKLEKIMLASDFSDLTGAPEMVECLQSRIRQLNEIKSHFMLNAQSLDIEGWKGKYAVEEDLANCEEELFFMMKAITTAQRKYEDRSAQASGIVRWYITASEIIWHMLKDRHEPLMDVRLQKAAFERMDNADGSNHNTFEVEMLRGFNLLPGATYPEMIAPFIDHPSHQEPAVRHAKVLRVYWNMLEAIAGIPVMDHFEVNLFPLKIQLEREIGEKIFEYIFPEAGKGAFEDSGFSPFLVNSMKPFSDKAAEESESELEAIRIEEPQLVVDDSSSTKSDASLGMDRLRPTTSLGQDRRPPIAPSELPRPKTSSSASFFGNYRTKPQTLSRKASHDELSLMSRRSSDGPAPSIYAVDSKKKMQFFGRASANDRDDNYDELSQMMSRASNYMTLAYVKIPSVVLCLSYKGRGDKNIEDIHELVFKMPMLEYRNRTWSNLDLAMHLKKDIIRALISHTGAIIQNKLTHHRPDKPKDNLFRMMANNSALGTTPTTRPGTSHSNYPHESFALPRPSTAYSTASRSTPSILRSDAASISGVSAFSRRSDPTEDEGGLFANALGRHFTNLTMVSARFGNGNGTAKEEETEERFTSPPPCFFFFLFSFCACCVLTILKVVSRRRVDCF</sequence>
<evidence type="ECO:0000256" key="2">
    <source>
        <dbReference type="SAM" id="Phobius"/>
    </source>
</evidence>
<feature type="region of interest" description="Disordered" evidence="1">
    <location>
        <begin position="707"/>
        <end position="744"/>
    </location>
</feature>
<evidence type="ECO:0000259" key="3">
    <source>
        <dbReference type="SMART" id="SM01214"/>
    </source>
</evidence>
<dbReference type="PANTHER" id="PTHR15678:SF6">
    <property type="entry name" value="BRIDGE-LIKE LIPID TRANSFER PROTEIN FAMILY MEMBER 2"/>
    <property type="match status" value="1"/>
</dbReference>
<evidence type="ECO:0000259" key="5">
    <source>
        <dbReference type="SMART" id="SM01216"/>
    </source>
</evidence>
<feature type="domain" description="FMP27/BLTP2/Hobbit GFWDK motif-containing RBG unit" evidence="3">
    <location>
        <begin position="1262"/>
        <end position="1415"/>
    </location>
</feature>
<feature type="compositionally biased region" description="Polar residues" evidence="1">
    <location>
        <begin position="2582"/>
        <end position="2602"/>
    </location>
</feature>
<feature type="region of interest" description="Disordered" evidence="1">
    <location>
        <begin position="827"/>
        <end position="851"/>
    </location>
</feature>
<feature type="transmembrane region" description="Helical" evidence="2">
    <location>
        <begin position="7"/>
        <end position="32"/>
    </location>
</feature>
<feature type="domain" description="FMP27 WPPW motif-containing RBG unit" evidence="5">
    <location>
        <begin position="1666"/>
        <end position="2174"/>
    </location>
</feature>
<dbReference type="InterPro" id="IPR019449">
    <property type="entry name" value="FMP27_WPPW_RBG"/>
</dbReference>
<name>A0A5J5EQ00_9PEZI</name>
<dbReference type="SMART" id="SM01215">
    <property type="entry name" value="Fmp27_SW"/>
    <property type="match status" value="1"/>
</dbReference>
<reference evidence="6 7" key="1">
    <citation type="submission" date="2019-09" db="EMBL/GenBank/DDBJ databases">
        <title>Draft genome of the ectomycorrhizal ascomycete Sphaerosporella brunnea.</title>
        <authorList>
            <consortium name="DOE Joint Genome Institute"/>
            <person name="Benucci G.M."/>
            <person name="Marozzi G."/>
            <person name="Antonielli L."/>
            <person name="Sanchez S."/>
            <person name="Marco P."/>
            <person name="Wang X."/>
            <person name="Falini L.B."/>
            <person name="Barry K."/>
            <person name="Haridas S."/>
            <person name="Lipzen A."/>
            <person name="Labutti K."/>
            <person name="Grigoriev I.V."/>
            <person name="Murat C."/>
            <person name="Martin F."/>
            <person name="Albertini E."/>
            <person name="Donnini D."/>
            <person name="Bonito G."/>
        </authorList>
    </citation>
    <scope>NUCLEOTIDE SEQUENCE [LARGE SCALE GENOMIC DNA]</scope>
    <source>
        <strain evidence="6 7">Sb_GMNB300</strain>
    </source>
</reference>
<feature type="compositionally biased region" description="Basic and acidic residues" evidence="1">
    <location>
        <begin position="835"/>
        <end position="851"/>
    </location>
</feature>
<feature type="region of interest" description="Disordered" evidence="1">
    <location>
        <begin position="2522"/>
        <end position="2623"/>
    </location>
</feature>
<feature type="region of interest" description="Disordered" evidence="1">
    <location>
        <begin position="102"/>
        <end position="132"/>
    </location>
</feature>
<dbReference type="InterPro" id="IPR019441">
    <property type="entry name" value="FMP27/BLTP2/Hobbit_GFWDK_RBG"/>
</dbReference>
<feature type="transmembrane region" description="Helical" evidence="2">
    <location>
        <begin position="2865"/>
        <end position="2884"/>
    </location>
</feature>
<dbReference type="InterPro" id="IPR019415">
    <property type="entry name" value="FMP27_SW_RBG"/>
</dbReference>
<feature type="compositionally biased region" description="Low complexity" evidence="1">
    <location>
        <begin position="730"/>
        <end position="739"/>
    </location>
</feature>
<keyword evidence="7" id="KW-1185">Reference proteome</keyword>
<dbReference type="InParanoid" id="A0A5J5EQ00"/>
<proteinExistence type="predicted"/>
<organism evidence="6 7">
    <name type="scientific">Sphaerosporella brunnea</name>
    <dbReference type="NCBI Taxonomy" id="1250544"/>
    <lineage>
        <taxon>Eukaryota</taxon>
        <taxon>Fungi</taxon>
        <taxon>Dikarya</taxon>
        <taxon>Ascomycota</taxon>
        <taxon>Pezizomycotina</taxon>
        <taxon>Pezizomycetes</taxon>
        <taxon>Pezizales</taxon>
        <taxon>Pyronemataceae</taxon>
        <taxon>Sphaerosporella</taxon>
    </lineage>
</organism>
<keyword evidence="2" id="KW-0812">Transmembrane</keyword>
<dbReference type="FunCoup" id="A0A5J5EQ00">
    <property type="interactions" value="497"/>
</dbReference>
<feature type="compositionally biased region" description="Basic and acidic residues" evidence="1">
    <location>
        <begin position="1061"/>
        <end position="1075"/>
    </location>
</feature>
<protein>
    <submittedName>
        <fullName evidence="6">Golgi-body localization protein domain-containing protein</fullName>
    </submittedName>
</protein>
<keyword evidence="2" id="KW-1133">Transmembrane helix</keyword>
<feature type="compositionally biased region" description="Polar residues" evidence="1">
    <location>
        <begin position="1104"/>
        <end position="1118"/>
    </location>
</feature>
<accession>A0A5J5EQ00</accession>
<gene>
    <name evidence="6" type="ORF">FN846DRAFT_799531</name>
</gene>
<dbReference type="PANTHER" id="PTHR15678">
    <property type="entry name" value="ANTIGEN MLAA-22-RELATED"/>
    <property type="match status" value="1"/>
</dbReference>
<dbReference type="InterPro" id="IPR045167">
    <property type="entry name" value="Hobbit"/>
</dbReference>
<evidence type="ECO:0000256" key="1">
    <source>
        <dbReference type="SAM" id="MobiDB-lite"/>
    </source>
</evidence>
<dbReference type="EMBL" id="VXIS01000162">
    <property type="protein sequence ID" value="KAA8899769.1"/>
    <property type="molecule type" value="Genomic_DNA"/>
</dbReference>
<dbReference type="SMART" id="SM01214">
    <property type="entry name" value="Fmp27_GFWDK"/>
    <property type="match status" value="1"/>
</dbReference>
<dbReference type="Proteomes" id="UP000326924">
    <property type="component" value="Unassembled WGS sequence"/>
</dbReference>
<evidence type="ECO:0000313" key="6">
    <source>
        <dbReference type="EMBL" id="KAA8899769.1"/>
    </source>
</evidence>
<feature type="region of interest" description="Disordered" evidence="1">
    <location>
        <begin position="1061"/>
        <end position="1135"/>
    </location>
</feature>
<dbReference type="OrthoDB" id="1562405at2759"/>
<evidence type="ECO:0000313" key="7">
    <source>
        <dbReference type="Proteomes" id="UP000326924"/>
    </source>
</evidence>
<comment type="caution">
    <text evidence="6">The sequence shown here is derived from an EMBL/GenBank/DDBJ whole genome shotgun (WGS) entry which is preliminary data.</text>
</comment>
<evidence type="ECO:0000259" key="4">
    <source>
        <dbReference type="SMART" id="SM01215"/>
    </source>
</evidence>
<feature type="domain" description="FMP27 SW motif-containing RBG unit" evidence="4">
    <location>
        <begin position="1142"/>
        <end position="1244"/>
    </location>
</feature>